<feature type="compositionally biased region" description="Polar residues" evidence="1">
    <location>
        <begin position="36"/>
        <end position="45"/>
    </location>
</feature>
<reference evidence="2" key="1">
    <citation type="journal article" date="2023" name="Mol. Biol. Evol.">
        <title>Third-Generation Sequencing Reveals the Adaptive Role of the Epigenome in Three Deep-Sea Polychaetes.</title>
        <authorList>
            <person name="Perez M."/>
            <person name="Aroh O."/>
            <person name="Sun Y."/>
            <person name="Lan Y."/>
            <person name="Juniper S.K."/>
            <person name="Young C.R."/>
            <person name="Angers B."/>
            <person name="Qian P.Y."/>
        </authorList>
    </citation>
    <scope>NUCLEOTIDE SEQUENCE</scope>
    <source>
        <strain evidence="2">R07B-5</strain>
    </source>
</reference>
<evidence type="ECO:0000313" key="2">
    <source>
        <dbReference type="EMBL" id="KAK2180000.1"/>
    </source>
</evidence>
<sequence length="153" mass="17169">MMRQKYTLLRDRVNLYSQKSVLVAVKKQLKEDTFESSRQPPTADSLQDPPESSNGTTSTPTGSSDRGHTAHTTNVPLASDVNEASGNRTGGDHTYEAAPRWVRMSTAQMSTMQKSTMQKEGTVQDRIIDMCGLYSLNPFCIEWKYFQPETNRS</sequence>
<evidence type="ECO:0000313" key="3">
    <source>
        <dbReference type="Proteomes" id="UP001209878"/>
    </source>
</evidence>
<dbReference type="Proteomes" id="UP001209878">
    <property type="component" value="Unassembled WGS sequence"/>
</dbReference>
<keyword evidence="3" id="KW-1185">Reference proteome</keyword>
<dbReference type="EMBL" id="JAODUO010000463">
    <property type="protein sequence ID" value="KAK2180000.1"/>
    <property type="molecule type" value="Genomic_DNA"/>
</dbReference>
<gene>
    <name evidence="2" type="ORF">NP493_463g02055</name>
</gene>
<feature type="region of interest" description="Disordered" evidence="1">
    <location>
        <begin position="30"/>
        <end position="98"/>
    </location>
</feature>
<protein>
    <submittedName>
        <fullName evidence="2">Uncharacterized protein</fullName>
    </submittedName>
</protein>
<accession>A0AAD9KZY7</accession>
<name>A0AAD9KZY7_RIDPI</name>
<comment type="caution">
    <text evidence="2">The sequence shown here is derived from an EMBL/GenBank/DDBJ whole genome shotgun (WGS) entry which is preliminary data.</text>
</comment>
<dbReference type="AlphaFoldDB" id="A0AAD9KZY7"/>
<evidence type="ECO:0000256" key="1">
    <source>
        <dbReference type="SAM" id="MobiDB-lite"/>
    </source>
</evidence>
<feature type="compositionally biased region" description="Polar residues" evidence="1">
    <location>
        <begin position="70"/>
        <end position="87"/>
    </location>
</feature>
<organism evidence="2 3">
    <name type="scientific">Ridgeia piscesae</name>
    <name type="common">Tubeworm</name>
    <dbReference type="NCBI Taxonomy" id="27915"/>
    <lineage>
        <taxon>Eukaryota</taxon>
        <taxon>Metazoa</taxon>
        <taxon>Spiralia</taxon>
        <taxon>Lophotrochozoa</taxon>
        <taxon>Annelida</taxon>
        <taxon>Polychaeta</taxon>
        <taxon>Sedentaria</taxon>
        <taxon>Canalipalpata</taxon>
        <taxon>Sabellida</taxon>
        <taxon>Siboglinidae</taxon>
        <taxon>Ridgeia</taxon>
    </lineage>
</organism>
<proteinExistence type="predicted"/>
<feature type="compositionally biased region" description="Low complexity" evidence="1">
    <location>
        <begin position="52"/>
        <end position="64"/>
    </location>
</feature>